<evidence type="ECO:0000313" key="1">
    <source>
        <dbReference type="EMBL" id="KAJ3809808.1"/>
    </source>
</evidence>
<accession>A0ACC1TYY0</accession>
<proteinExistence type="predicted"/>
<dbReference type="Proteomes" id="UP001163835">
    <property type="component" value="Unassembled WGS sequence"/>
</dbReference>
<protein>
    <submittedName>
        <fullName evidence="1">Uncharacterized protein</fullName>
    </submittedName>
</protein>
<sequence length="348" mass="40119">MDEDDLQCKAAEALNKMRTICLGNEIRPHISCFLEREGWEDSVEIHKFEEPSCWRMTQSDVNGIFEVILHMQEVLEDKRLPLFAVNLSASTKKRLQHLRQSITVSGLGIKSFAKDVDCVYDMYALFSRHVPGLKIMATKGTAERPMLEMSNRIFTLKVEAPNMNPATVNLEMDENGFIERINATNGMFVYGEENIVVYGEERIDATRRKKTVCIPPQRLHVGEIVDVAFSMVAFGRGSELKARLLLRNITLLDTTHTQKWLKEKVKAQSLNIRMHPTLKRRLEFEDNEEDTRKRMKGMDIENDKNEIEDSEEDARMRMKGMDIENDENGNEREGTCITFEAKKKVAKK</sequence>
<dbReference type="EMBL" id="MU795135">
    <property type="protein sequence ID" value="KAJ3809808.1"/>
    <property type="molecule type" value="Genomic_DNA"/>
</dbReference>
<keyword evidence="2" id="KW-1185">Reference proteome</keyword>
<evidence type="ECO:0000313" key="2">
    <source>
        <dbReference type="Proteomes" id="UP001163835"/>
    </source>
</evidence>
<organism evidence="1 2">
    <name type="scientific">Lentinula aff. lateritia</name>
    <dbReference type="NCBI Taxonomy" id="2804960"/>
    <lineage>
        <taxon>Eukaryota</taxon>
        <taxon>Fungi</taxon>
        <taxon>Dikarya</taxon>
        <taxon>Basidiomycota</taxon>
        <taxon>Agaricomycotina</taxon>
        <taxon>Agaricomycetes</taxon>
        <taxon>Agaricomycetidae</taxon>
        <taxon>Agaricales</taxon>
        <taxon>Marasmiineae</taxon>
        <taxon>Omphalotaceae</taxon>
        <taxon>Lentinula</taxon>
    </lineage>
</organism>
<reference evidence="1" key="1">
    <citation type="submission" date="2022-09" db="EMBL/GenBank/DDBJ databases">
        <title>A Global Phylogenomic Analysis of the Shiitake Genus Lentinula.</title>
        <authorList>
            <consortium name="DOE Joint Genome Institute"/>
            <person name="Sierra-Patev S."/>
            <person name="Min B."/>
            <person name="Naranjo-Ortiz M."/>
            <person name="Looney B."/>
            <person name="Konkel Z."/>
            <person name="Slot J.C."/>
            <person name="Sakamoto Y."/>
            <person name="Steenwyk J.L."/>
            <person name="Rokas A."/>
            <person name="Carro J."/>
            <person name="Camarero S."/>
            <person name="Ferreira P."/>
            <person name="Molpeceres G."/>
            <person name="Ruiz-Duenas F.J."/>
            <person name="Serrano A."/>
            <person name="Henrissat B."/>
            <person name="Drula E."/>
            <person name="Hughes K.W."/>
            <person name="Mata J.L."/>
            <person name="Ishikawa N.K."/>
            <person name="Vargas-Isla R."/>
            <person name="Ushijima S."/>
            <person name="Smith C.A."/>
            <person name="Ahrendt S."/>
            <person name="Andreopoulos W."/>
            <person name="He G."/>
            <person name="Labutti K."/>
            <person name="Lipzen A."/>
            <person name="Ng V."/>
            <person name="Riley R."/>
            <person name="Sandor L."/>
            <person name="Barry K."/>
            <person name="Martinez A.T."/>
            <person name="Xiao Y."/>
            <person name="Gibbons J.G."/>
            <person name="Terashima K."/>
            <person name="Grigoriev I.V."/>
            <person name="Hibbett D.S."/>
        </authorList>
    </citation>
    <scope>NUCLEOTIDE SEQUENCE</scope>
    <source>
        <strain evidence="1">TMI1499</strain>
    </source>
</reference>
<comment type="caution">
    <text evidence="1">The sequence shown here is derived from an EMBL/GenBank/DDBJ whole genome shotgun (WGS) entry which is preliminary data.</text>
</comment>
<name>A0ACC1TYY0_9AGAR</name>
<gene>
    <name evidence="1" type="ORF">F5876DRAFT_66147</name>
</gene>